<evidence type="ECO:0000313" key="3">
    <source>
        <dbReference type="Proteomes" id="UP000009097"/>
    </source>
</evidence>
<sequence>MSAVGRERVGPGPSLGLWVAEALVTLILVNVPVLALFWFVFFLSRLVCVTDDEE</sequence>
<reference evidence="2" key="2">
    <citation type="journal article" date="2010" name="Nature">
        <title>Comparative genomics reveals mobile pathogenicity chromosomes in Fusarium.</title>
        <authorList>
            <person name="Ma L.J."/>
            <person name="van der Does H.C."/>
            <person name="Borkovich K.A."/>
            <person name="Coleman J.J."/>
            <person name="Daboussi M.J."/>
            <person name="Di Pietro A."/>
            <person name="Dufresne M."/>
            <person name="Freitag M."/>
            <person name="Grabherr M."/>
            <person name="Henrissat B."/>
            <person name="Houterman P.M."/>
            <person name="Kang S."/>
            <person name="Shim W.B."/>
            <person name="Woloshuk C."/>
            <person name="Xie X."/>
            <person name="Xu J.R."/>
            <person name="Antoniw J."/>
            <person name="Baker S.E."/>
            <person name="Bluhm B.H."/>
            <person name="Breakspear A."/>
            <person name="Brown D.W."/>
            <person name="Butchko R.A."/>
            <person name="Chapman S."/>
            <person name="Coulson R."/>
            <person name="Coutinho P.M."/>
            <person name="Danchin E.G."/>
            <person name="Diener A."/>
            <person name="Gale L.R."/>
            <person name="Gardiner D.M."/>
            <person name="Goff S."/>
            <person name="Hammond-Kosack K.E."/>
            <person name="Hilburn K."/>
            <person name="Hua-Van A."/>
            <person name="Jonkers W."/>
            <person name="Kazan K."/>
            <person name="Kodira C.D."/>
            <person name="Koehrsen M."/>
            <person name="Kumar L."/>
            <person name="Lee Y.H."/>
            <person name="Li L."/>
            <person name="Manners J.M."/>
            <person name="Miranda-Saavedra D."/>
            <person name="Mukherjee M."/>
            <person name="Park G."/>
            <person name="Park J."/>
            <person name="Park S.Y."/>
            <person name="Proctor R.H."/>
            <person name="Regev A."/>
            <person name="Ruiz-Roldan M.C."/>
            <person name="Sain D."/>
            <person name="Sakthikumar S."/>
            <person name="Sykes S."/>
            <person name="Schwartz D.C."/>
            <person name="Turgeon B.G."/>
            <person name="Wapinski I."/>
            <person name="Yoder O."/>
            <person name="Young S."/>
            <person name="Zeng Q."/>
            <person name="Zhou S."/>
            <person name="Galagan J."/>
            <person name="Cuomo C.A."/>
            <person name="Kistler H.C."/>
            <person name="Rep M."/>
        </authorList>
    </citation>
    <scope>NUCLEOTIDE SEQUENCE [LARGE SCALE GENOMIC DNA]</scope>
    <source>
        <strain evidence="2">4287</strain>
    </source>
</reference>
<dbReference type="AlphaFoldDB" id="A0A0J9UTX6"/>
<accession>A0A0J9UTX6</accession>
<dbReference type="RefSeq" id="XP_018240730.1">
    <property type="nucleotide sequence ID" value="XM_018399243.1"/>
</dbReference>
<gene>
    <name evidence="2" type="ORF">FOXG_19062</name>
</gene>
<reference evidence="2" key="1">
    <citation type="submission" date="2007-04" db="EMBL/GenBank/DDBJ databases">
        <authorList>
            <consortium name="The Broad Institute Genome Sequencing Platform"/>
            <person name="Birren B."/>
            <person name="Lander E."/>
            <person name="Galagan J."/>
            <person name="Nusbaum C."/>
            <person name="Devon K."/>
            <person name="Ma L.-J."/>
            <person name="Jaffe D."/>
            <person name="Butler J."/>
            <person name="Alvarez P."/>
            <person name="Gnerre S."/>
            <person name="Grabherr M."/>
            <person name="Kleber M."/>
            <person name="Mauceli E."/>
            <person name="Brockman W."/>
            <person name="MacCallum I.A."/>
            <person name="Young S."/>
            <person name="LaButti K."/>
            <person name="DeCaprio D."/>
            <person name="Crawford M."/>
            <person name="Koehrsen M."/>
            <person name="Engels R."/>
            <person name="Montgomery P."/>
            <person name="Pearson M."/>
            <person name="Howarth C."/>
            <person name="Larson L."/>
            <person name="White J."/>
            <person name="O'Leary S."/>
            <person name="Kodira C."/>
            <person name="Zeng Q."/>
            <person name="Yandava C."/>
            <person name="Alvarado L."/>
            <person name="Kistler C."/>
            <person name="Shim W.-B."/>
            <person name="Kang S."/>
            <person name="Woloshuk C."/>
        </authorList>
    </citation>
    <scope>NUCLEOTIDE SEQUENCE</scope>
    <source>
        <strain evidence="2">4287</strain>
    </source>
</reference>
<feature type="transmembrane region" description="Helical" evidence="1">
    <location>
        <begin position="15"/>
        <end position="43"/>
    </location>
</feature>
<proteinExistence type="predicted"/>
<evidence type="ECO:0000313" key="2">
    <source>
        <dbReference type="EMBL" id="KNB02685.1"/>
    </source>
</evidence>
<evidence type="ECO:0000256" key="1">
    <source>
        <dbReference type="SAM" id="Phobius"/>
    </source>
</evidence>
<protein>
    <submittedName>
        <fullName evidence="2">Uncharacterized protein</fullName>
    </submittedName>
</protein>
<dbReference type="KEGG" id="fox:FOXG_19062"/>
<dbReference type="Proteomes" id="UP000009097">
    <property type="component" value="Unassembled WGS sequence"/>
</dbReference>
<dbReference type="EMBL" id="DS231700">
    <property type="protein sequence ID" value="KNB02685.1"/>
    <property type="molecule type" value="Genomic_DNA"/>
</dbReference>
<dbReference type="VEuPathDB" id="FungiDB:FOXG_19062"/>
<keyword evidence="1" id="KW-1133">Transmembrane helix</keyword>
<organism evidence="2 3">
    <name type="scientific">Fusarium oxysporum f. sp. lycopersici (strain 4287 / CBS 123668 / FGSC 9935 / NRRL 34936)</name>
    <name type="common">Fusarium vascular wilt of tomato</name>
    <dbReference type="NCBI Taxonomy" id="426428"/>
    <lineage>
        <taxon>Eukaryota</taxon>
        <taxon>Fungi</taxon>
        <taxon>Dikarya</taxon>
        <taxon>Ascomycota</taxon>
        <taxon>Pezizomycotina</taxon>
        <taxon>Sordariomycetes</taxon>
        <taxon>Hypocreomycetidae</taxon>
        <taxon>Hypocreales</taxon>
        <taxon>Nectriaceae</taxon>
        <taxon>Fusarium</taxon>
        <taxon>Fusarium oxysporum species complex</taxon>
    </lineage>
</organism>
<name>A0A0J9UTX6_FUSO4</name>
<keyword evidence="1" id="KW-0472">Membrane</keyword>
<keyword evidence="1" id="KW-0812">Transmembrane</keyword>
<dbReference type="GeneID" id="28959768"/>